<dbReference type="OrthoDB" id="3473305at2759"/>
<keyword evidence="3" id="KW-1185">Reference proteome</keyword>
<name>A0A0A1TPB3_9HYPO</name>
<gene>
    <name evidence="2" type="ORF">VHEMI09051</name>
</gene>
<dbReference type="Proteomes" id="UP000039046">
    <property type="component" value="Unassembled WGS sequence"/>
</dbReference>
<organism evidence="2 3">
    <name type="scientific">[Torrubiella] hemipterigena</name>
    <dbReference type="NCBI Taxonomy" id="1531966"/>
    <lineage>
        <taxon>Eukaryota</taxon>
        <taxon>Fungi</taxon>
        <taxon>Dikarya</taxon>
        <taxon>Ascomycota</taxon>
        <taxon>Pezizomycotina</taxon>
        <taxon>Sordariomycetes</taxon>
        <taxon>Hypocreomycetidae</taxon>
        <taxon>Hypocreales</taxon>
        <taxon>Clavicipitaceae</taxon>
        <taxon>Clavicipitaceae incertae sedis</taxon>
        <taxon>'Torrubiella' clade</taxon>
    </lineage>
</organism>
<dbReference type="Pfam" id="PF20150">
    <property type="entry name" value="2EXR"/>
    <property type="match status" value="1"/>
</dbReference>
<proteinExistence type="predicted"/>
<protein>
    <recommendedName>
        <fullName evidence="1">2EXR domain-containing protein</fullName>
    </recommendedName>
</protein>
<dbReference type="AlphaFoldDB" id="A0A0A1TPB3"/>
<evidence type="ECO:0000259" key="1">
    <source>
        <dbReference type="Pfam" id="PF20150"/>
    </source>
</evidence>
<accession>A0A0A1TPB3</accession>
<dbReference type="EMBL" id="CDHN01000005">
    <property type="protein sequence ID" value="CEJ93465.1"/>
    <property type="molecule type" value="Genomic_DNA"/>
</dbReference>
<evidence type="ECO:0000313" key="3">
    <source>
        <dbReference type="Proteomes" id="UP000039046"/>
    </source>
</evidence>
<sequence length="340" mass="39126">MPPTDFNTLPSEIRQAIWQFTIQDDEPEVCLCWPTMPSGFLDSLADSVPQLPLTVDTAFPVAMHICRESRAVMQSPRSGIRFRASEVAGCRVPFRLYRADLDALYLSAQWMHLFLLDMHLAHIWTAGRTDPDVEALKTWYAVLLSAGWIAIDGRHGVYYTDDILRLRRASRRPPKDGDMYPDVTRRKKRLSYVVPSSRYNEDDLDHELKFKEPGRRCKLVTLSQEAQNAVRVYTQQSESCNLPSPLSHAIKLLANGILGWDQDFESPIFTGDSKILPQTFVEYQPDGTWSEVCQDRLFKERPDTPVSVQDRPDPETVRVMDAEIDFPQRRMLDLRLPRRS</sequence>
<reference evidence="2 3" key="1">
    <citation type="journal article" date="2015" name="Genome Announc.">
        <title>Draft Genome Sequence and Gene Annotation of the Entomopathogenic Fungus Verticillium hemipterigenum.</title>
        <authorList>
            <person name="Horn F."/>
            <person name="Habel A."/>
            <person name="Scharf D.H."/>
            <person name="Dworschak J."/>
            <person name="Brakhage A.A."/>
            <person name="Guthke R."/>
            <person name="Hertweck C."/>
            <person name="Linde J."/>
        </authorList>
    </citation>
    <scope>NUCLEOTIDE SEQUENCE [LARGE SCALE GENOMIC DNA]</scope>
</reference>
<feature type="domain" description="2EXR" evidence="1">
    <location>
        <begin position="5"/>
        <end position="77"/>
    </location>
</feature>
<evidence type="ECO:0000313" key="2">
    <source>
        <dbReference type="EMBL" id="CEJ93465.1"/>
    </source>
</evidence>
<dbReference type="InterPro" id="IPR045518">
    <property type="entry name" value="2EXR"/>
</dbReference>
<dbReference type="HOGENOM" id="CLU_816804_0_0_1"/>